<keyword evidence="10" id="KW-0406">Ion transport</keyword>
<comment type="subcellular location">
    <subcellularLocation>
        <location evidence="2">Cell membrane</location>
        <topology evidence="2">Multi-pass membrane protein</topology>
    </subcellularLocation>
</comment>
<evidence type="ECO:0000313" key="14">
    <source>
        <dbReference type="EMBL" id="MET3750802.1"/>
    </source>
</evidence>
<feature type="transmembrane region" description="Helical" evidence="13">
    <location>
        <begin position="142"/>
        <end position="161"/>
    </location>
</feature>
<gene>
    <name evidence="14" type="ORF">ABID24_002055</name>
</gene>
<dbReference type="PIRSF" id="PIRSF006603">
    <property type="entry name" value="DinF"/>
    <property type="match status" value="1"/>
</dbReference>
<name>A0ABV2M2X6_9FIRM</name>
<feature type="transmembrane region" description="Helical" evidence="13">
    <location>
        <begin position="366"/>
        <end position="388"/>
    </location>
</feature>
<dbReference type="Pfam" id="PF01554">
    <property type="entry name" value="MatE"/>
    <property type="match status" value="2"/>
</dbReference>
<feature type="transmembrane region" description="Helical" evidence="13">
    <location>
        <begin position="173"/>
        <end position="196"/>
    </location>
</feature>
<keyword evidence="11 13" id="KW-0472">Membrane</keyword>
<accession>A0ABV2M2X6</accession>
<proteinExistence type="inferred from homology"/>
<dbReference type="EMBL" id="JBEPMJ010000014">
    <property type="protein sequence ID" value="MET3750802.1"/>
    <property type="molecule type" value="Genomic_DNA"/>
</dbReference>
<evidence type="ECO:0000256" key="10">
    <source>
        <dbReference type="ARBA" id="ARBA00023065"/>
    </source>
</evidence>
<evidence type="ECO:0000256" key="4">
    <source>
        <dbReference type="ARBA" id="ARBA00020268"/>
    </source>
</evidence>
<dbReference type="InterPro" id="IPR050222">
    <property type="entry name" value="MATE_MdtK"/>
</dbReference>
<dbReference type="NCBIfam" id="TIGR00797">
    <property type="entry name" value="matE"/>
    <property type="match status" value="1"/>
</dbReference>
<keyword evidence="9 13" id="KW-1133">Transmembrane helix</keyword>
<protein>
    <recommendedName>
        <fullName evidence="4">Probable multidrug resistance protein NorM</fullName>
    </recommendedName>
    <alternativeName>
        <fullName evidence="12">Multidrug-efflux transporter</fullName>
    </alternativeName>
</protein>
<keyword evidence="7" id="KW-1003">Cell membrane</keyword>
<dbReference type="InterPro" id="IPR002528">
    <property type="entry name" value="MATE_fam"/>
</dbReference>
<dbReference type="Proteomes" id="UP001549106">
    <property type="component" value="Unassembled WGS sequence"/>
</dbReference>
<feature type="transmembrane region" description="Helical" evidence="13">
    <location>
        <begin position="327"/>
        <end position="346"/>
    </location>
</feature>
<dbReference type="RefSeq" id="WP_257464777.1">
    <property type="nucleotide sequence ID" value="NZ_BAABXP010000001.1"/>
</dbReference>
<dbReference type="PANTHER" id="PTHR43298:SF2">
    <property type="entry name" value="FMN_FAD EXPORTER YEEO-RELATED"/>
    <property type="match status" value="1"/>
</dbReference>
<evidence type="ECO:0000256" key="3">
    <source>
        <dbReference type="ARBA" id="ARBA00010199"/>
    </source>
</evidence>
<evidence type="ECO:0000256" key="11">
    <source>
        <dbReference type="ARBA" id="ARBA00023136"/>
    </source>
</evidence>
<evidence type="ECO:0000256" key="13">
    <source>
        <dbReference type="SAM" id="Phobius"/>
    </source>
</evidence>
<evidence type="ECO:0000256" key="6">
    <source>
        <dbReference type="ARBA" id="ARBA00022449"/>
    </source>
</evidence>
<feature type="transmembrane region" description="Helical" evidence="13">
    <location>
        <begin position="64"/>
        <end position="90"/>
    </location>
</feature>
<organism evidence="14 15">
    <name type="scientific">Blautia caecimuris</name>
    <dbReference type="NCBI Taxonomy" id="1796615"/>
    <lineage>
        <taxon>Bacteria</taxon>
        <taxon>Bacillati</taxon>
        <taxon>Bacillota</taxon>
        <taxon>Clostridia</taxon>
        <taxon>Lachnospirales</taxon>
        <taxon>Lachnospiraceae</taxon>
        <taxon>Blautia</taxon>
    </lineage>
</organism>
<evidence type="ECO:0000256" key="7">
    <source>
        <dbReference type="ARBA" id="ARBA00022475"/>
    </source>
</evidence>
<comment type="function">
    <text evidence="1">Multidrug efflux pump.</text>
</comment>
<feature type="transmembrane region" description="Helical" evidence="13">
    <location>
        <begin position="400"/>
        <end position="420"/>
    </location>
</feature>
<evidence type="ECO:0000256" key="2">
    <source>
        <dbReference type="ARBA" id="ARBA00004651"/>
    </source>
</evidence>
<keyword evidence="8 13" id="KW-0812">Transmembrane</keyword>
<keyword evidence="5" id="KW-0813">Transport</keyword>
<feature type="transmembrane region" description="Helical" evidence="13">
    <location>
        <begin position="102"/>
        <end position="122"/>
    </location>
</feature>
<comment type="caution">
    <text evidence="14">The sequence shown here is derived from an EMBL/GenBank/DDBJ whole genome shotgun (WGS) entry which is preliminary data.</text>
</comment>
<evidence type="ECO:0000313" key="15">
    <source>
        <dbReference type="Proteomes" id="UP001549106"/>
    </source>
</evidence>
<keyword evidence="6" id="KW-0050">Antiport</keyword>
<evidence type="ECO:0000256" key="5">
    <source>
        <dbReference type="ARBA" id="ARBA00022448"/>
    </source>
</evidence>
<comment type="similarity">
    <text evidence="3">Belongs to the multi antimicrobial extrusion (MATE) (TC 2.A.66.1) family.</text>
</comment>
<evidence type="ECO:0000256" key="9">
    <source>
        <dbReference type="ARBA" id="ARBA00022989"/>
    </source>
</evidence>
<dbReference type="PANTHER" id="PTHR43298">
    <property type="entry name" value="MULTIDRUG RESISTANCE PROTEIN NORM-RELATED"/>
    <property type="match status" value="1"/>
</dbReference>
<feature type="transmembrane region" description="Helical" evidence="13">
    <location>
        <begin position="295"/>
        <end position="315"/>
    </location>
</feature>
<dbReference type="CDD" id="cd13137">
    <property type="entry name" value="MATE_NorM_like"/>
    <property type="match status" value="1"/>
</dbReference>
<sequence>MKKRRNTAAVRPVQPRLFDNKKLAALLIPLALDQLLNSFMGTVDTLVVSNLGSAAISAVSLVDSINVLVVQAFFALASGGTVVCSHYLGCKKENHAREAARQLVFITFIMSLIIAGVCLALNRPVLKLIFGDVEAAVMKNARIYFFFSAVSYPFIALYDDGSSILRAQENSRLPMLISVWANVLNLALNLVFVWVFHWGVAGSASATMLARIFSMAVVTYKLRNPGLEIPLKNYFSIRPDWKEIKRILHIGIPSGVENSMFQFGKLAIQSTVSLMGTAAIAAQGMTNIIENLNGILAMGVGVGLMTVVGESLGAGRREEAVYYIKKLCIISEIIVAASCLVMYALVRPITHFGGMEPASAKMCIFMVTWITIVKPLVWVMAFIPAYGLRAAGDVKFSMTVSVLSMWLCRVTLAMILARVFHMGPMAVWIGMFTDWTIRCVIFTIRFKNRKWLNHQVI</sequence>
<evidence type="ECO:0000256" key="1">
    <source>
        <dbReference type="ARBA" id="ARBA00003408"/>
    </source>
</evidence>
<reference evidence="14 15" key="1">
    <citation type="submission" date="2024-06" db="EMBL/GenBank/DDBJ databases">
        <title>Genomic Encyclopedia of Type Strains, Phase IV (KMG-IV): sequencing the most valuable type-strain genomes for metagenomic binning, comparative biology and taxonomic classification.</title>
        <authorList>
            <person name="Goeker M."/>
        </authorList>
    </citation>
    <scope>NUCLEOTIDE SEQUENCE [LARGE SCALE GENOMIC DNA]</scope>
    <source>
        <strain evidence="14 15">DSM 29492</strain>
    </source>
</reference>
<evidence type="ECO:0000256" key="8">
    <source>
        <dbReference type="ARBA" id="ARBA00022692"/>
    </source>
</evidence>
<dbReference type="InterPro" id="IPR048279">
    <property type="entry name" value="MdtK-like"/>
</dbReference>
<keyword evidence="15" id="KW-1185">Reference proteome</keyword>
<feature type="transmembrane region" description="Helical" evidence="13">
    <location>
        <begin position="426"/>
        <end position="444"/>
    </location>
</feature>
<evidence type="ECO:0000256" key="12">
    <source>
        <dbReference type="ARBA" id="ARBA00031636"/>
    </source>
</evidence>